<protein>
    <recommendedName>
        <fullName evidence="6">nicotinamidase</fullName>
        <ecNumber evidence="6">3.5.1.19</ecNumber>
    </recommendedName>
    <alternativeName>
        <fullName evidence="7">Nicotinamide deamidase</fullName>
    </alternativeName>
</protein>
<evidence type="ECO:0000256" key="7">
    <source>
        <dbReference type="ARBA" id="ARBA00043224"/>
    </source>
</evidence>
<dbReference type="PANTHER" id="PTHR11080:SF2">
    <property type="entry name" value="LD05707P"/>
    <property type="match status" value="1"/>
</dbReference>
<keyword evidence="4 9" id="KW-0378">Hydrolase</keyword>
<dbReference type="PANTHER" id="PTHR11080">
    <property type="entry name" value="PYRAZINAMIDASE/NICOTINAMIDASE"/>
    <property type="match status" value="1"/>
</dbReference>
<dbReference type="Gene3D" id="3.40.50.850">
    <property type="entry name" value="Isochorismatase-like"/>
    <property type="match status" value="1"/>
</dbReference>
<evidence type="ECO:0000256" key="5">
    <source>
        <dbReference type="ARBA" id="ARBA00037900"/>
    </source>
</evidence>
<keyword evidence="10" id="KW-1185">Reference proteome</keyword>
<keyword evidence="3" id="KW-0479">Metal-binding</keyword>
<organism evidence="9 10">
    <name type="scientific">Pyramidobacter piscolens W5455</name>
    <dbReference type="NCBI Taxonomy" id="352165"/>
    <lineage>
        <taxon>Bacteria</taxon>
        <taxon>Thermotogati</taxon>
        <taxon>Synergistota</taxon>
        <taxon>Synergistia</taxon>
        <taxon>Synergistales</taxon>
        <taxon>Dethiosulfovibrionaceae</taxon>
        <taxon>Pyramidobacter</taxon>
    </lineage>
</organism>
<dbReference type="EMBL" id="ADFP01000135">
    <property type="protein sequence ID" value="EFB89436.1"/>
    <property type="molecule type" value="Genomic_DNA"/>
</dbReference>
<comment type="pathway">
    <text evidence="5">Cofactor biosynthesis; nicotinate biosynthesis; nicotinate from nicotinamide: step 1/1.</text>
</comment>
<evidence type="ECO:0000256" key="1">
    <source>
        <dbReference type="ARBA" id="ARBA00006336"/>
    </source>
</evidence>
<sequence>MEVLCMKKTALFIIDVQNDFCENGALAVPDGNAVVPVCNRLIQMAAERGCPVLASRDWHPANHCSFKDFGGSWPMHCVAGQEGAEFPPELQLPVDVMVFNKGTDANAEAYSAFDGTQAAGVLHDAGIERLIICGLATDYCVKASVLDARQAGFDVLVVSDGCRAVNVNPDDGEKAFAEMEAAGAAVLPLAKVEF</sequence>
<evidence type="ECO:0000313" key="10">
    <source>
        <dbReference type="Proteomes" id="UP000006462"/>
    </source>
</evidence>
<comment type="caution">
    <text evidence="9">The sequence shown here is derived from an EMBL/GenBank/DDBJ whole genome shotgun (WGS) entry which is preliminary data.</text>
</comment>
<dbReference type="SUPFAM" id="SSF52499">
    <property type="entry name" value="Isochorismatase-like hydrolases"/>
    <property type="match status" value="1"/>
</dbReference>
<dbReference type="InterPro" id="IPR052347">
    <property type="entry name" value="Isochorismatase_Nicotinamidase"/>
</dbReference>
<dbReference type="InterPro" id="IPR000868">
    <property type="entry name" value="Isochorismatase-like_dom"/>
</dbReference>
<evidence type="ECO:0000313" key="9">
    <source>
        <dbReference type="EMBL" id="EFB89436.1"/>
    </source>
</evidence>
<evidence type="ECO:0000259" key="8">
    <source>
        <dbReference type="Pfam" id="PF00857"/>
    </source>
</evidence>
<keyword evidence="2" id="KW-0662">Pyridine nucleotide biosynthesis</keyword>
<evidence type="ECO:0000256" key="3">
    <source>
        <dbReference type="ARBA" id="ARBA00022723"/>
    </source>
</evidence>
<accession>A0ABP2HQ85</accession>
<reference evidence="9 10" key="1">
    <citation type="submission" date="2009-12" db="EMBL/GenBank/DDBJ databases">
        <authorList>
            <person name="Shrivastava S."/>
            <person name="Madupu R."/>
            <person name="Durkin A.S."/>
            <person name="Torralba M."/>
            <person name="Methe B."/>
            <person name="Sutton G.G."/>
            <person name="Strausberg R.L."/>
            <person name="Nelson K.E."/>
        </authorList>
    </citation>
    <scope>NUCLEOTIDE SEQUENCE [LARGE SCALE GENOMIC DNA]</scope>
    <source>
        <strain evidence="9 10">W5455</strain>
    </source>
</reference>
<dbReference type="Proteomes" id="UP000006462">
    <property type="component" value="Unassembled WGS sequence"/>
</dbReference>
<evidence type="ECO:0000256" key="4">
    <source>
        <dbReference type="ARBA" id="ARBA00022801"/>
    </source>
</evidence>
<dbReference type="InterPro" id="IPR036380">
    <property type="entry name" value="Isochorismatase-like_sf"/>
</dbReference>
<evidence type="ECO:0000256" key="6">
    <source>
        <dbReference type="ARBA" id="ARBA00039017"/>
    </source>
</evidence>
<comment type="similarity">
    <text evidence="1">Belongs to the isochorismatase family.</text>
</comment>
<dbReference type="CDD" id="cd01011">
    <property type="entry name" value="nicotinamidase"/>
    <property type="match status" value="1"/>
</dbReference>
<gene>
    <name evidence="9" type="ORF">HMPREF7215_0204</name>
</gene>
<dbReference type="EC" id="3.5.1.19" evidence="6"/>
<evidence type="ECO:0000256" key="2">
    <source>
        <dbReference type="ARBA" id="ARBA00022642"/>
    </source>
</evidence>
<dbReference type="Pfam" id="PF00857">
    <property type="entry name" value="Isochorismatase"/>
    <property type="match status" value="1"/>
</dbReference>
<proteinExistence type="inferred from homology"/>
<name>A0ABP2HQ85_9BACT</name>
<dbReference type="GO" id="GO:0016787">
    <property type="term" value="F:hydrolase activity"/>
    <property type="evidence" value="ECO:0007669"/>
    <property type="project" value="UniProtKB-KW"/>
</dbReference>
<feature type="domain" description="Isochorismatase-like" evidence="8">
    <location>
        <begin position="9"/>
        <end position="188"/>
    </location>
</feature>